<keyword evidence="3" id="KW-1185">Reference proteome</keyword>
<dbReference type="GO" id="GO:0008408">
    <property type="term" value="F:3'-5' exonuclease activity"/>
    <property type="evidence" value="ECO:0007669"/>
    <property type="project" value="TreeGrafter"/>
</dbReference>
<dbReference type="AlphaFoldDB" id="A0A9Q0V990"/>
<dbReference type="InterPro" id="IPR012337">
    <property type="entry name" value="RNaseH-like_sf"/>
</dbReference>
<dbReference type="InterPro" id="IPR036397">
    <property type="entry name" value="RNaseH_sf"/>
</dbReference>
<dbReference type="InterPro" id="IPR013520">
    <property type="entry name" value="Ribonucl_H"/>
</dbReference>
<dbReference type="SMART" id="SM00479">
    <property type="entry name" value="EXOIII"/>
    <property type="match status" value="1"/>
</dbReference>
<reference evidence="2" key="1">
    <citation type="submission" date="2022-11" db="EMBL/GenBank/DDBJ databases">
        <authorList>
            <person name="Hyden B.L."/>
            <person name="Feng K."/>
            <person name="Yates T."/>
            <person name="Jawdy S."/>
            <person name="Smart L.B."/>
            <person name="Muchero W."/>
        </authorList>
    </citation>
    <scope>NUCLEOTIDE SEQUENCE</scope>
    <source>
        <tissue evidence="2">Shoot tip</tissue>
    </source>
</reference>
<dbReference type="SUPFAM" id="SSF53098">
    <property type="entry name" value="Ribonuclease H-like"/>
    <property type="match status" value="1"/>
</dbReference>
<accession>A0A9Q0V990</accession>
<comment type="caution">
    <text evidence="2">The sequence shown here is derived from an EMBL/GenBank/DDBJ whole genome shotgun (WGS) entry which is preliminary data.</text>
</comment>
<dbReference type="GO" id="GO:0003676">
    <property type="term" value="F:nucleic acid binding"/>
    <property type="evidence" value="ECO:0007669"/>
    <property type="project" value="InterPro"/>
</dbReference>
<dbReference type="OrthoDB" id="2018529at2759"/>
<dbReference type="EMBL" id="JAPFFK010000009">
    <property type="protein sequence ID" value="KAJ6744093.1"/>
    <property type="molecule type" value="Genomic_DNA"/>
</dbReference>
<name>A0A9Q0V990_SALPP</name>
<evidence type="ECO:0000313" key="2">
    <source>
        <dbReference type="EMBL" id="KAJ6744093.1"/>
    </source>
</evidence>
<proteinExistence type="predicted"/>
<gene>
    <name evidence="2" type="ORF">OIU79_030414</name>
</gene>
<organism evidence="2 3">
    <name type="scientific">Salix purpurea</name>
    <name type="common">Purple osier willow</name>
    <dbReference type="NCBI Taxonomy" id="77065"/>
    <lineage>
        <taxon>Eukaryota</taxon>
        <taxon>Viridiplantae</taxon>
        <taxon>Streptophyta</taxon>
        <taxon>Embryophyta</taxon>
        <taxon>Tracheophyta</taxon>
        <taxon>Spermatophyta</taxon>
        <taxon>Magnoliopsida</taxon>
        <taxon>eudicotyledons</taxon>
        <taxon>Gunneridae</taxon>
        <taxon>Pentapetalae</taxon>
        <taxon>rosids</taxon>
        <taxon>fabids</taxon>
        <taxon>Malpighiales</taxon>
        <taxon>Salicaceae</taxon>
        <taxon>Saliceae</taxon>
        <taxon>Salix</taxon>
    </lineage>
</organism>
<dbReference type="Pfam" id="PF00929">
    <property type="entry name" value="RNase_T"/>
    <property type="match status" value="1"/>
</dbReference>
<protein>
    <submittedName>
        <fullName evidence="2">DNA polymerase III SUBUNIT EPSILON</fullName>
    </submittedName>
</protein>
<dbReference type="Gene3D" id="3.30.420.10">
    <property type="entry name" value="Ribonuclease H-like superfamily/Ribonuclease H"/>
    <property type="match status" value="1"/>
</dbReference>
<evidence type="ECO:0000259" key="1">
    <source>
        <dbReference type="SMART" id="SM00479"/>
    </source>
</evidence>
<evidence type="ECO:0000313" key="3">
    <source>
        <dbReference type="Proteomes" id="UP001151532"/>
    </source>
</evidence>
<sequence length="409" mass="45855">MENKTEIAFFDVETTLPTPPGQGRAILEFGAILVCHQKLEELMSYSTLVRPSNPNSYLPCPNGVMASHQRLWLQHRPSLTLLIREAFAEIGRTAPEPQGTIDTLALLTQKFGRRAGDMKMASLATYFGLGKQTHRSLDDVKMNIEVLKYCATVLFLESSLADTFPENHWVHPDTFEKVLYSVPFNTAHPDTFDMVAPGNEMNAASHQPDVTMEENPILQPPEMPSTVTVPESCSDSLDFLEPDEVSLPSIRALHVPFSGGSQRVKLFYEGAILQLCCPRLRIRFGIRLCRKFMQIQVVVLNGGVLFPKDTTLLMNSHHLSLFSLFIHDEILSIPTAVNGDVAQYATVMYQKEPSGTIQKLIFSKFDATELDIFFKPGTFVDSYLSLNPYDYQQRSGIQLVATKLVIHNE</sequence>
<dbReference type="PANTHER" id="PTHR30231">
    <property type="entry name" value="DNA POLYMERASE III SUBUNIT EPSILON"/>
    <property type="match status" value="1"/>
</dbReference>
<dbReference type="PANTHER" id="PTHR30231:SF26">
    <property type="entry name" value="PROTEIN NEN4"/>
    <property type="match status" value="1"/>
</dbReference>
<dbReference type="Proteomes" id="UP001151532">
    <property type="component" value="Chromosome 19"/>
</dbReference>
<reference evidence="2" key="2">
    <citation type="journal article" date="2023" name="Int. J. Mol. Sci.">
        <title>De Novo Assembly and Annotation of 11 Diverse Shrub Willow (Salix) Genomes Reveals Novel Gene Organization in Sex-Linked Regions.</title>
        <authorList>
            <person name="Hyden B."/>
            <person name="Feng K."/>
            <person name="Yates T.B."/>
            <person name="Jawdy S."/>
            <person name="Cereghino C."/>
            <person name="Smart L.B."/>
            <person name="Muchero W."/>
        </authorList>
    </citation>
    <scope>NUCLEOTIDE SEQUENCE</scope>
    <source>
        <tissue evidence="2">Shoot tip</tissue>
    </source>
</reference>
<feature type="domain" description="Exonuclease" evidence="1">
    <location>
        <begin position="6"/>
        <end position="156"/>
    </location>
</feature>